<keyword evidence="7" id="KW-1185">Reference proteome</keyword>
<dbReference type="RefSeq" id="WP_046131381.1">
    <property type="nucleotide sequence ID" value="NZ_CP023481.1"/>
</dbReference>
<feature type="transmembrane region" description="Helical" evidence="1">
    <location>
        <begin position="58"/>
        <end position="82"/>
    </location>
</feature>
<dbReference type="GeneID" id="82851086"/>
<evidence type="ECO:0000256" key="1">
    <source>
        <dbReference type="SAM" id="Phobius"/>
    </source>
</evidence>
<evidence type="ECO:0000313" key="4">
    <source>
        <dbReference type="EMBL" id="QAT63540.1"/>
    </source>
</evidence>
<keyword evidence="1" id="KW-0812">Transmembrane</keyword>
<keyword evidence="1" id="KW-1133">Transmembrane helix</keyword>
<accession>A0A0J6EC56</accession>
<dbReference type="Pfam" id="PF07441">
    <property type="entry name" value="BofA"/>
    <property type="match status" value="1"/>
</dbReference>
<keyword evidence="1" id="KW-0472">Membrane</keyword>
<evidence type="ECO:0000313" key="2">
    <source>
        <dbReference type="EMBL" id="KRT94096.1"/>
    </source>
</evidence>
<evidence type="ECO:0000313" key="6">
    <source>
        <dbReference type="Proteomes" id="UP000288675"/>
    </source>
</evidence>
<evidence type="ECO:0000313" key="5">
    <source>
        <dbReference type="Proteomes" id="UP000036168"/>
    </source>
</evidence>
<dbReference type="InterPro" id="IPR010001">
    <property type="entry name" value="BofA"/>
</dbReference>
<dbReference type="OrthoDB" id="2692225at2"/>
<dbReference type="EMBL" id="JARRTL010000059">
    <property type="protein sequence ID" value="MEC0488011.1"/>
    <property type="molecule type" value="Genomic_DNA"/>
</dbReference>
<protein>
    <submittedName>
        <fullName evidence="3 4">Pro-sigmaK processing inhibitor BofA</fullName>
    </submittedName>
    <submittedName>
        <fullName evidence="2">Transcriptional regulator</fullName>
    </submittedName>
</protein>
<feature type="transmembrane region" description="Helical" evidence="1">
    <location>
        <begin position="34"/>
        <end position="51"/>
    </location>
</feature>
<reference evidence="2" key="2">
    <citation type="submission" date="2015-10" db="EMBL/GenBank/DDBJ databases">
        <authorList>
            <person name="Dunlap C."/>
        </authorList>
    </citation>
    <scope>NUCLEOTIDE SEQUENCE</scope>
    <source>
        <strain evidence="2">GO-13</strain>
    </source>
</reference>
<name>A0A0J6E233_9BACI</name>
<reference evidence="2 5" key="1">
    <citation type="journal article" date="2015" name="Int. J. Syst. Evol. Microbiol.">
        <title>Bacillus glycinifermentans sp. nov., isolated from fermented soybean paste.</title>
        <authorList>
            <person name="Kim S.J."/>
            <person name="Dunlap C.A."/>
            <person name="Kwon S.W."/>
            <person name="Rooney A.P."/>
        </authorList>
    </citation>
    <scope>NUCLEOTIDE SEQUENCE [LARGE SCALE GENOMIC DNA]</scope>
    <source>
        <strain evidence="2 5">GO-13</strain>
    </source>
</reference>
<dbReference type="PATRIC" id="fig|1664069.3.peg.5513"/>
<sequence>MGSVIIIGAIVALVALLFFSGASFKPLKWAGTIAVRFIIGALLLFCVNLFGESMGIHLPINVITTGISGLLGIPGVAALIVIKQFIII</sequence>
<dbReference type="KEGG" id="bgy:BGLY_0027"/>
<dbReference type="Proteomes" id="UP000288675">
    <property type="component" value="Chromosome"/>
</dbReference>
<accession>A0A0J6E233</accession>
<dbReference type="STRING" id="1664069.BGLY_0027"/>
<dbReference type="Proteomes" id="UP001341297">
    <property type="component" value="Unassembled WGS sequence"/>
</dbReference>
<dbReference type="EMBL" id="LECW02000013">
    <property type="protein sequence ID" value="KRT94096.1"/>
    <property type="molecule type" value="Genomic_DNA"/>
</dbReference>
<reference evidence="4 6" key="3">
    <citation type="submission" date="2019-01" db="EMBL/GenBank/DDBJ databases">
        <title>Genome sequence of Bacillus glycinifermentans SRCM103574.</title>
        <authorList>
            <person name="Kong H.-J."/>
            <person name="Jeong S.-Y."/>
            <person name="Jeong D.-Y."/>
        </authorList>
    </citation>
    <scope>NUCLEOTIDE SEQUENCE [LARGE SCALE GENOMIC DNA]</scope>
    <source>
        <strain evidence="4 6">SRCM103574</strain>
    </source>
</reference>
<reference evidence="3 7" key="4">
    <citation type="submission" date="2023-03" db="EMBL/GenBank/DDBJ databases">
        <title>Agriculturally important microbes genome sequencing.</title>
        <authorList>
            <person name="Dunlap C."/>
        </authorList>
    </citation>
    <scope>NUCLEOTIDE SEQUENCE [LARGE SCALE GENOMIC DNA]</scope>
    <source>
        <strain evidence="3 7">CBP-3203</strain>
    </source>
</reference>
<dbReference type="NCBIfam" id="TIGR02862">
    <property type="entry name" value="spore_BofA"/>
    <property type="match status" value="1"/>
</dbReference>
<gene>
    <name evidence="4" type="primary">bofA</name>
    <name evidence="2" type="ORF">AB447_215160</name>
    <name evidence="4" type="ORF">EQZ20_00170</name>
    <name evidence="3" type="ORF">P8828_25030</name>
</gene>
<organism evidence="2 5">
    <name type="scientific">Bacillus glycinifermentans</name>
    <dbReference type="NCBI Taxonomy" id="1664069"/>
    <lineage>
        <taxon>Bacteria</taxon>
        <taxon>Bacillati</taxon>
        <taxon>Bacillota</taxon>
        <taxon>Bacilli</taxon>
        <taxon>Bacillales</taxon>
        <taxon>Bacillaceae</taxon>
        <taxon>Bacillus</taxon>
    </lineage>
</organism>
<evidence type="ECO:0000313" key="3">
    <source>
        <dbReference type="EMBL" id="MEC0488011.1"/>
    </source>
</evidence>
<dbReference type="EMBL" id="CP035232">
    <property type="protein sequence ID" value="QAT63540.1"/>
    <property type="molecule type" value="Genomic_DNA"/>
</dbReference>
<evidence type="ECO:0000313" key="7">
    <source>
        <dbReference type="Proteomes" id="UP001341297"/>
    </source>
</evidence>
<dbReference type="AlphaFoldDB" id="A0A0J6E233"/>
<dbReference type="Proteomes" id="UP000036168">
    <property type="component" value="Unassembled WGS sequence"/>
</dbReference>
<proteinExistence type="predicted"/>